<protein>
    <submittedName>
        <fullName evidence="3">Formate dehydrogenase family accessory protein FdhD</fullName>
    </submittedName>
</protein>
<dbReference type="InterPro" id="IPR016193">
    <property type="entry name" value="Cytidine_deaminase-like"/>
</dbReference>
<dbReference type="EMBL" id="CP019650">
    <property type="protein sequence ID" value="AQQ67705.1"/>
    <property type="molecule type" value="Genomic_DNA"/>
</dbReference>
<dbReference type="Gene3D" id="3.10.20.10">
    <property type="match status" value="1"/>
</dbReference>
<dbReference type="GO" id="GO:0016783">
    <property type="term" value="F:sulfurtransferase activity"/>
    <property type="evidence" value="ECO:0007669"/>
    <property type="project" value="InterPro"/>
</dbReference>
<evidence type="ECO:0000313" key="4">
    <source>
        <dbReference type="Proteomes" id="UP000188219"/>
    </source>
</evidence>
<proteinExistence type="predicted"/>
<sequence>MNNSRRPSAYTFHSVDSAGNGLQCSNQYLAEEKAIAISYNGLSHAVMMASPGALEDFAIGYSISAGVVTGKRQILDIEPRQLDDAICLEITLNQRAFHQFKRSRAHERRTLTGSSACGLCGVEALDQVLSPQSASSSARGYQPLPPAEHLLQLRERLNLAQRHRSISGALHGAIFVDASGNTSICREDVGRHNALDKVIGACMRVDLPLTHGFIAMSSRCGLELVQKATRCGIGTLVTLASPSDIAVRWARKYQLNLIHVPAQAAPRVFSSDAFHSPNNRAVNLLCEASTV</sequence>
<keyword evidence="2" id="KW-0501">Molybdenum cofactor biosynthesis</keyword>
<dbReference type="NCBIfam" id="TIGR00129">
    <property type="entry name" value="fdhD_narQ"/>
    <property type="match status" value="1"/>
</dbReference>
<dbReference type="SUPFAM" id="SSF53927">
    <property type="entry name" value="Cytidine deaminase-like"/>
    <property type="match status" value="1"/>
</dbReference>
<dbReference type="PANTHER" id="PTHR30592">
    <property type="entry name" value="FORMATE DEHYDROGENASE"/>
    <property type="match status" value="1"/>
</dbReference>
<dbReference type="AlphaFoldDB" id="A0A1Q2M4P8"/>
<evidence type="ECO:0000313" key="3">
    <source>
        <dbReference type="EMBL" id="AQQ67705.1"/>
    </source>
</evidence>
<dbReference type="Proteomes" id="UP000188219">
    <property type="component" value="Chromosome"/>
</dbReference>
<dbReference type="KEGG" id="maga:Mag101_08680"/>
<dbReference type="STRING" id="260552.Mag101_08680"/>
<dbReference type="GO" id="GO:0006777">
    <property type="term" value="P:Mo-molybdopterin cofactor biosynthetic process"/>
    <property type="evidence" value="ECO:0007669"/>
    <property type="project" value="UniProtKB-KW"/>
</dbReference>
<accession>A0A1Q2M4P8</accession>
<dbReference type="PANTHER" id="PTHR30592:SF1">
    <property type="entry name" value="SULFUR CARRIER PROTEIN FDHD"/>
    <property type="match status" value="1"/>
</dbReference>
<keyword evidence="4" id="KW-1185">Reference proteome</keyword>
<dbReference type="PIRSF" id="PIRSF015626">
    <property type="entry name" value="FdhD"/>
    <property type="match status" value="1"/>
</dbReference>
<dbReference type="OrthoDB" id="3197277at2"/>
<evidence type="ECO:0000256" key="1">
    <source>
        <dbReference type="ARBA" id="ARBA00022490"/>
    </source>
</evidence>
<evidence type="ECO:0000256" key="2">
    <source>
        <dbReference type="ARBA" id="ARBA00023150"/>
    </source>
</evidence>
<name>A0A1Q2M4P8_9GAMM</name>
<organism evidence="3 4">
    <name type="scientific">Microbulbifer agarilyticus</name>
    <dbReference type="NCBI Taxonomy" id="260552"/>
    <lineage>
        <taxon>Bacteria</taxon>
        <taxon>Pseudomonadati</taxon>
        <taxon>Pseudomonadota</taxon>
        <taxon>Gammaproteobacteria</taxon>
        <taxon>Cellvibrionales</taxon>
        <taxon>Microbulbiferaceae</taxon>
        <taxon>Microbulbifer</taxon>
    </lineage>
</organism>
<gene>
    <name evidence="3" type="ORF">Mag101_08680</name>
</gene>
<reference evidence="3" key="1">
    <citation type="submission" date="2017-02" db="EMBL/GenBank/DDBJ databases">
        <title>Genome of Microbulbifer agarilyticus GP101.</title>
        <authorList>
            <person name="Jung J."/>
            <person name="Bae S.S."/>
            <person name="Baek K."/>
        </authorList>
    </citation>
    <scope>NUCLEOTIDE SEQUENCE [LARGE SCALE GENOMIC DNA]</scope>
    <source>
        <strain evidence="3">GP101</strain>
    </source>
</reference>
<dbReference type="Pfam" id="PF02634">
    <property type="entry name" value="FdhD-NarQ"/>
    <property type="match status" value="1"/>
</dbReference>
<dbReference type="InterPro" id="IPR003786">
    <property type="entry name" value="FdhD"/>
</dbReference>
<keyword evidence="1" id="KW-0963">Cytoplasm</keyword>
<dbReference type="Gene3D" id="3.40.140.10">
    <property type="entry name" value="Cytidine Deaminase, domain 2"/>
    <property type="match status" value="1"/>
</dbReference>
<dbReference type="RefSeq" id="WP_077403554.1">
    <property type="nucleotide sequence ID" value="NZ_CP019650.1"/>
</dbReference>